<sequence length="72" mass="8738">MSFYKDFRLKLLRDVKRIENDYDASLKNNSGSEEDMELFFELAFKRRMSEYTFSEHNRAKHMMFKSALDSIQ</sequence>
<proteinExistence type="predicted"/>
<dbReference type="EMBL" id="MAUE01000005">
    <property type="protein sequence ID" value="OCW29579.1"/>
    <property type="molecule type" value="Genomic_DNA"/>
</dbReference>
<dbReference type="Proteomes" id="UP000095081">
    <property type="component" value="Unassembled WGS sequence"/>
</dbReference>
<evidence type="ECO:0000313" key="3">
    <source>
        <dbReference type="Proteomes" id="UP000095081"/>
    </source>
</evidence>
<comment type="caution">
    <text evidence="2">The sequence shown here is derived from an EMBL/GenBank/DDBJ whole genome shotgun (WGS) entry which is preliminary data.</text>
</comment>
<dbReference type="EMBL" id="PYWW01000021">
    <property type="protein sequence ID" value="PTC30090.1"/>
    <property type="molecule type" value="Genomic_DNA"/>
</dbReference>
<evidence type="ECO:0000313" key="2">
    <source>
        <dbReference type="EMBL" id="PTC30090.1"/>
    </source>
</evidence>
<dbReference type="Proteomes" id="UP000240571">
    <property type="component" value="Unassembled WGS sequence"/>
</dbReference>
<organism evidence="2 4">
    <name type="scientific">Pseudomonas aylmerensis</name>
    <dbReference type="NCBI Taxonomy" id="1869229"/>
    <lineage>
        <taxon>Bacteria</taxon>
        <taxon>Pseudomonadati</taxon>
        <taxon>Pseudomonadota</taxon>
        <taxon>Gammaproteobacteria</taxon>
        <taxon>Pseudomonadales</taxon>
        <taxon>Pseudomonadaceae</taxon>
        <taxon>Pseudomonas</taxon>
    </lineage>
</organism>
<evidence type="ECO:0000313" key="4">
    <source>
        <dbReference type="Proteomes" id="UP000240571"/>
    </source>
</evidence>
<dbReference type="RefSeq" id="WP_065900488.1">
    <property type="nucleotide sequence ID" value="NZ_MAUE01000005.1"/>
</dbReference>
<gene>
    <name evidence="1" type="ORF">BBG20_04065</name>
    <name evidence="2" type="ORF">C9382_09655</name>
</gene>
<reference evidence="2 4" key="2">
    <citation type="submission" date="2018-03" db="EMBL/GenBank/DDBJ databases">
        <title>Diversity of bacteria associated with corn roots inoculated with woodland soils in Canada, and Description of Pseudomonas aylmerense sp. nov.</title>
        <authorList>
            <person name="Tambong J.T."/>
            <person name="Xu R."/>
            <person name="Tchagang C."/>
        </authorList>
    </citation>
    <scope>NUCLEOTIDE SEQUENCE [LARGE SCALE GENOMIC DNA]</scope>
    <source>
        <strain evidence="2 4">S1E44</strain>
    </source>
</reference>
<dbReference type="OrthoDB" id="7022728at2"/>
<evidence type="ECO:0000313" key="1">
    <source>
        <dbReference type="EMBL" id="OCW29579.1"/>
    </source>
</evidence>
<accession>A0A2T4G336</accession>
<evidence type="ECO:0008006" key="5">
    <source>
        <dbReference type="Google" id="ProtNLM"/>
    </source>
</evidence>
<dbReference type="AlphaFoldDB" id="A0A2T4G336"/>
<reference evidence="1 3" key="1">
    <citation type="submission" date="2016-06" db="EMBL/GenBank/DDBJ databases">
        <title>Draft genome sequence of Pseudomonas sp. S1E40, a novel strain antagonistic activity to fungal plant pathogen.</title>
        <authorList>
            <person name="Tambong J.T."/>
            <person name="Tchagang C."/>
            <person name="Xu R."/>
        </authorList>
    </citation>
    <scope>NUCLEOTIDE SEQUENCE [LARGE SCALE GENOMIC DNA]</scope>
    <source>
        <strain evidence="1 3">S1E40</strain>
    </source>
</reference>
<name>A0A2T4G336_9PSED</name>
<protein>
    <recommendedName>
        <fullName evidence="5">HrpF protein</fullName>
    </recommendedName>
</protein>
<keyword evidence="3" id="KW-1185">Reference proteome</keyword>